<evidence type="ECO:0000256" key="2">
    <source>
        <dbReference type="SAM" id="MobiDB-lite"/>
    </source>
</evidence>
<feature type="region of interest" description="Disordered" evidence="2">
    <location>
        <begin position="1"/>
        <end position="20"/>
    </location>
</feature>
<organism evidence="3 4">
    <name type="scientific">Cryptococcus wingfieldii CBS 7118</name>
    <dbReference type="NCBI Taxonomy" id="1295528"/>
    <lineage>
        <taxon>Eukaryota</taxon>
        <taxon>Fungi</taxon>
        <taxon>Dikarya</taxon>
        <taxon>Basidiomycota</taxon>
        <taxon>Agaricomycotina</taxon>
        <taxon>Tremellomycetes</taxon>
        <taxon>Tremellales</taxon>
        <taxon>Cryptococcaceae</taxon>
        <taxon>Cryptococcus</taxon>
    </lineage>
</organism>
<evidence type="ECO:0000313" key="4">
    <source>
        <dbReference type="Proteomes" id="UP000094819"/>
    </source>
</evidence>
<feature type="coiled-coil region" evidence="1">
    <location>
        <begin position="30"/>
        <end position="57"/>
    </location>
</feature>
<dbReference type="Proteomes" id="UP000094819">
    <property type="component" value="Unassembled WGS sequence"/>
</dbReference>
<accession>A0A1E3IFW0</accession>
<protein>
    <submittedName>
        <fullName evidence="3">Uncharacterized protein</fullName>
    </submittedName>
</protein>
<gene>
    <name evidence="3" type="ORF">L198_07168</name>
</gene>
<proteinExistence type="predicted"/>
<name>A0A1E3IFW0_9TREE</name>
<feature type="region of interest" description="Disordered" evidence="2">
    <location>
        <begin position="102"/>
        <end position="122"/>
    </location>
</feature>
<reference evidence="3 4" key="1">
    <citation type="submission" date="2016-06" db="EMBL/GenBank/DDBJ databases">
        <title>Evolution of pathogenesis and genome organization in the Tremellales.</title>
        <authorList>
            <person name="Cuomo C."/>
            <person name="Litvintseva A."/>
            <person name="Heitman J."/>
            <person name="Chen Y."/>
            <person name="Sun S."/>
            <person name="Springer D."/>
            <person name="Dromer F."/>
            <person name="Young S."/>
            <person name="Zeng Q."/>
            <person name="Chapman S."/>
            <person name="Gujja S."/>
            <person name="Saif S."/>
            <person name="Birren B."/>
        </authorList>
    </citation>
    <scope>NUCLEOTIDE SEQUENCE [LARGE SCALE GENOMIC DNA]</scope>
    <source>
        <strain evidence="3 4">CBS 7118</strain>
    </source>
</reference>
<dbReference type="RefSeq" id="XP_019028798.1">
    <property type="nucleotide sequence ID" value="XM_019179181.1"/>
</dbReference>
<dbReference type="EMBL" id="AWGH01000030">
    <property type="protein sequence ID" value="ODN86806.1"/>
    <property type="molecule type" value="Genomic_DNA"/>
</dbReference>
<sequence length="200" mass="22579">MSPIFNECPPITRTNPRSSNIESAIGVPPLEALNNGITDAEKEIQRLREQVRVAEWVAESELNQTTLREKGVIMAWVGYGNPLRWERVSKVYIKIYICTTPSSPSSPPLSSPSPSSSPSDLHDLSDTAELLLSILKKGYGGSYYEREDRVARNLAWDVEALKGVRDRFRGFGYVRFESRRELVEAVRRAEKDGGRCYGWD</sequence>
<dbReference type="AlphaFoldDB" id="A0A1E3IFW0"/>
<keyword evidence="4" id="KW-1185">Reference proteome</keyword>
<evidence type="ECO:0000256" key="1">
    <source>
        <dbReference type="SAM" id="Coils"/>
    </source>
</evidence>
<dbReference type="GeneID" id="30196379"/>
<keyword evidence="1" id="KW-0175">Coiled coil</keyword>
<comment type="caution">
    <text evidence="3">The sequence shown here is derived from an EMBL/GenBank/DDBJ whole genome shotgun (WGS) entry which is preliminary data.</text>
</comment>
<evidence type="ECO:0000313" key="3">
    <source>
        <dbReference type="EMBL" id="ODN86806.1"/>
    </source>
</evidence>